<name>A0A1Y0B188_9LAMI</name>
<gene>
    <name evidence="1" type="ORF">AEK19_MT0954</name>
</gene>
<evidence type="ECO:0000313" key="1">
    <source>
        <dbReference type="EMBL" id="ART31180.1"/>
    </source>
</evidence>
<sequence length="64" mass="7563">MIEQRKRESISSGWDRSKHCADELLHLFNCVRIEMSLPSAFSTFEISRRSRIKAIMLLSFVYQL</sequence>
<reference evidence="1" key="1">
    <citation type="submission" date="2017-03" db="EMBL/GenBank/DDBJ databases">
        <title>The mitochondrial genome of the carnivorous plant Utricularia reniformis (Lentibulariaceae): structure, comparative analysis and evolutionary landmarks.</title>
        <authorList>
            <person name="Silva S.R."/>
            <person name="Alvarenga D.O."/>
            <person name="Michael T.P."/>
            <person name="Miranda V.F.O."/>
            <person name="Varani A.M."/>
        </authorList>
    </citation>
    <scope>NUCLEOTIDE SEQUENCE</scope>
</reference>
<protein>
    <submittedName>
        <fullName evidence="1">Uncharacterized protein</fullName>
    </submittedName>
</protein>
<geneLocation type="mitochondrion" evidence="1"/>
<keyword evidence="1" id="KW-0496">Mitochondrion</keyword>
<accession>A0A1Y0B188</accession>
<proteinExistence type="predicted"/>
<organism evidence="1">
    <name type="scientific">Utricularia reniformis</name>
    <dbReference type="NCBI Taxonomy" id="192314"/>
    <lineage>
        <taxon>Eukaryota</taxon>
        <taxon>Viridiplantae</taxon>
        <taxon>Streptophyta</taxon>
        <taxon>Embryophyta</taxon>
        <taxon>Tracheophyta</taxon>
        <taxon>Spermatophyta</taxon>
        <taxon>Magnoliopsida</taxon>
        <taxon>eudicotyledons</taxon>
        <taxon>Gunneridae</taxon>
        <taxon>Pentapetalae</taxon>
        <taxon>asterids</taxon>
        <taxon>lamiids</taxon>
        <taxon>Lamiales</taxon>
        <taxon>Lentibulariaceae</taxon>
        <taxon>Utricularia</taxon>
    </lineage>
</organism>
<dbReference type="AlphaFoldDB" id="A0A1Y0B188"/>
<dbReference type="EMBL" id="KY774314">
    <property type="protein sequence ID" value="ART31180.1"/>
    <property type="molecule type" value="Genomic_DNA"/>
</dbReference>